<dbReference type="STRING" id="390241.SAMN04488023_12614"/>
<gene>
    <name evidence="2" type="ORF">SAMN04488023_12614</name>
</gene>
<sequence>MDFVVFMFFRLYLYIGSFYIKPILYVRWRDGRWTGMQWREHLHNPFYIKPIFIWKMEGWKMDGYAVGRALT</sequence>
<evidence type="ECO:0000313" key="3">
    <source>
        <dbReference type="Proteomes" id="UP000199572"/>
    </source>
</evidence>
<dbReference type="AlphaFoldDB" id="A0A1H9U020"/>
<name>A0A1H9U020_9SPHI</name>
<keyword evidence="1" id="KW-1133">Transmembrane helix</keyword>
<keyword evidence="1" id="KW-0472">Membrane</keyword>
<evidence type="ECO:0000313" key="2">
    <source>
        <dbReference type="EMBL" id="SES02815.1"/>
    </source>
</evidence>
<reference evidence="2 3" key="1">
    <citation type="submission" date="2016-10" db="EMBL/GenBank/DDBJ databases">
        <authorList>
            <person name="de Groot N.N."/>
        </authorList>
    </citation>
    <scope>NUCLEOTIDE SEQUENCE [LARGE SCALE GENOMIC DNA]</scope>
    <source>
        <strain evidence="2 3">DSM 18610</strain>
    </source>
</reference>
<proteinExistence type="predicted"/>
<keyword evidence="1" id="KW-0812">Transmembrane</keyword>
<keyword evidence="3" id="KW-1185">Reference proteome</keyword>
<dbReference type="Proteomes" id="UP000199572">
    <property type="component" value="Unassembled WGS sequence"/>
</dbReference>
<protein>
    <submittedName>
        <fullName evidence="2">Uncharacterized protein</fullName>
    </submittedName>
</protein>
<dbReference type="EMBL" id="FOGG01000026">
    <property type="protein sequence ID" value="SES02815.1"/>
    <property type="molecule type" value="Genomic_DNA"/>
</dbReference>
<feature type="transmembrane region" description="Helical" evidence="1">
    <location>
        <begin position="6"/>
        <end position="26"/>
    </location>
</feature>
<organism evidence="2 3">
    <name type="scientific">Pedobacter rhizosphaerae</name>
    <dbReference type="NCBI Taxonomy" id="390241"/>
    <lineage>
        <taxon>Bacteria</taxon>
        <taxon>Pseudomonadati</taxon>
        <taxon>Bacteroidota</taxon>
        <taxon>Sphingobacteriia</taxon>
        <taxon>Sphingobacteriales</taxon>
        <taxon>Sphingobacteriaceae</taxon>
        <taxon>Pedobacter</taxon>
    </lineage>
</organism>
<evidence type="ECO:0000256" key="1">
    <source>
        <dbReference type="SAM" id="Phobius"/>
    </source>
</evidence>
<accession>A0A1H9U020</accession>